<feature type="compositionally biased region" description="Basic and acidic residues" evidence="1">
    <location>
        <begin position="549"/>
        <end position="564"/>
    </location>
</feature>
<dbReference type="InterPro" id="IPR016024">
    <property type="entry name" value="ARM-type_fold"/>
</dbReference>
<dbReference type="InterPro" id="IPR056604">
    <property type="entry name" value="GBF1-like_TPR"/>
</dbReference>
<gene>
    <name evidence="3" type="ORF">LY79DRAFT_509431</name>
</gene>
<dbReference type="Gene3D" id="1.10.220.20">
    <property type="match status" value="1"/>
</dbReference>
<accession>A0AAD8V7V2</accession>
<feature type="region of interest" description="Disordered" evidence="1">
    <location>
        <begin position="320"/>
        <end position="392"/>
    </location>
</feature>
<feature type="compositionally biased region" description="Polar residues" evidence="1">
    <location>
        <begin position="325"/>
        <end position="350"/>
    </location>
</feature>
<dbReference type="RefSeq" id="XP_060417140.1">
    <property type="nucleotide sequence ID" value="XM_060554055.1"/>
</dbReference>
<feature type="compositionally biased region" description="Acidic residues" evidence="1">
    <location>
        <begin position="376"/>
        <end position="386"/>
    </location>
</feature>
<reference evidence="3" key="1">
    <citation type="submission" date="2021-06" db="EMBL/GenBank/DDBJ databases">
        <title>Comparative genomics, transcriptomics and evolutionary studies reveal genomic signatures of adaptation to plant cell wall in hemibiotrophic fungi.</title>
        <authorList>
            <consortium name="DOE Joint Genome Institute"/>
            <person name="Baroncelli R."/>
            <person name="Diaz J.F."/>
            <person name="Benocci T."/>
            <person name="Peng M."/>
            <person name="Battaglia E."/>
            <person name="Haridas S."/>
            <person name="Andreopoulos W."/>
            <person name="Labutti K."/>
            <person name="Pangilinan J."/>
            <person name="Floch G.L."/>
            <person name="Makela M.R."/>
            <person name="Henrissat B."/>
            <person name="Grigoriev I.V."/>
            <person name="Crouch J.A."/>
            <person name="De Vries R.P."/>
            <person name="Sukno S.A."/>
            <person name="Thon M.R."/>
        </authorList>
    </citation>
    <scope>NUCLEOTIDE SEQUENCE</scope>
    <source>
        <strain evidence="3">CBS 125086</strain>
    </source>
</reference>
<dbReference type="Pfam" id="PF01369">
    <property type="entry name" value="Sec7"/>
    <property type="match status" value="1"/>
</dbReference>
<dbReference type="InterPro" id="IPR032691">
    <property type="entry name" value="Mon2/Sec7/BIG1-like_HUS"/>
</dbReference>
<dbReference type="Pfam" id="PF12783">
    <property type="entry name" value="Sec7-like_HUS"/>
    <property type="match status" value="1"/>
</dbReference>
<dbReference type="SUPFAM" id="SSF48371">
    <property type="entry name" value="ARM repeat"/>
    <property type="match status" value="1"/>
</dbReference>
<keyword evidence="4" id="KW-1185">Reference proteome</keyword>
<dbReference type="GO" id="GO:0005085">
    <property type="term" value="F:guanyl-nucleotide exchange factor activity"/>
    <property type="evidence" value="ECO:0007669"/>
    <property type="project" value="InterPro"/>
</dbReference>
<dbReference type="Proteomes" id="UP001230504">
    <property type="component" value="Unassembled WGS sequence"/>
</dbReference>
<sequence>MSRDDDDLLHTETASAVGARSSVDLRHVGSTPAIAPRMQYRSRPVSVAVDPVSLVMSECISITSAIQKHARSPHSSVSAILGGNPNPINLGSPNPSPRGAALKTSGAGLGIDGAQDITSANRWGLRGKKGRSIQDNPLMAGFGKLRHELASVRDIHSFDALSLLNPFLQIIQTKGTAAPITILTLGALRKFLAYGFISPTSPRFALAMQSLSAAVTRCQFDGSDAGQVEVVLLMILHLMEDMMSGPGGDILSDESVCDMMGRGLAICSQPRFSPVLRRTAEASMVRMCQIIFEDVKHLEVEAGVESDALDKQTSADMDSVKMDPVTSNAPGLQVTSSEQDVRLSTSSSTVLDPDPRSQISSESGDSKADIGTGIETEGEVDADGAESSDSLDLRPYSLPSVRELFRVLVNFLDPNDRQHTDTMRVMALRIIHVALEVSGPSIARHPALAGIAEDRLCCYLFQLVRSDNMAILQESLIVAGTLLATCRGVLKLQLELFLSYLVACLHPSVEIPREPGIDPSLYAGIPQSPKLVKPPPSQTSSGRSTPVPVKDRQKLGLEGGARKPDARQAMVESIGVLSRMPTFMAELFINYDCDADRADLCEDMIGLLSRNALPDSATWSTTSVPPLCLDALLRYVQFIAERLDEPHVIDGYPDATALREQRRKKKIIIKGTSKFNENPKGGLAYLEAQGIIADVKDPAAVARFLKGTSRVSKKVLGEYLSKKGSEDVLEAYMNQFDFSEKRVDEALRGLLETFRLPGESALIERIVTCFADKYCSRAKPTEVANADAVFVLTYAIIMLNTDQHNPNLKGQKRMTVEDFARNLRGVNDGKDFAPEYLQEIFDNIRTNEIILPDEHDNKHAFDYAWRELLVKSESVQPLVLCETNIYDADMFASTWRPIVSTLSYVFMSATDDAVFARIVTGFDECARIAASYQNTEALDQIIYSLSHMTTLATDMPSNTSLNTEVQAGESSVMVSELAVKLGRDFRAQLATLVLFRVVTGSEKLIRNGWKHITRIWLNLFINSLVPPFFSADSPVLDIAPIPLQTPSQVIDRAAKTVETGFFSAFTSYISSYAADDPPEPSDEELESTLCTVDCVNSCHMGNVFANISKLSPQELEPLVSALLDALPEDHSTTVIVVKSENAPAAPMNGQKPAQTNVVYDPAMAYILEFSTVLALRDQDTIQLVGKRVIEALQAVLRDAGNYHYIIVSRATFYLLKLLQVSYAHDYINVPVLLHTISSFAKEILTKTSALVLQGLRQCIDEPSPLRNEIMTSPDFWAIMRALAGRQESAPRVFDILELGCGGAPPAIIADNYEAAISLLGDFASAAGRAVLAERKLDSQQRRAHEGTREKTNVNEAIARGSKAVSSIYNMTMRIPFLMKQSHLESDEAWSAYWLPVFQALTTQCTNPCRDVRLQAFTSLQRSLLSPDLTCSDHKEWTAIFGEVLFPLIHKLLKPEVFSSDRDGMSEMRVQAASLLCKVFLQYLVLLSKWDGMLDLWVKIIDIMDRLMNSGQGDSLEEAVRENLKNVVLFMASSGFLVSPTKDASRENLWNETWKRIDRFLPDLKSDLALEEPQCGEEQAQTAEADA</sequence>
<proteinExistence type="predicted"/>
<dbReference type="PANTHER" id="PTHR10663">
    <property type="entry name" value="GUANYL-NUCLEOTIDE EXCHANGE FACTOR"/>
    <property type="match status" value="1"/>
</dbReference>
<name>A0AAD8V7V2_9PEZI</name>
<feature type="region of interest" description="Disordered" evidence="1">
    <location>
        <begin position="528"/>
        <end position="564"/>
    </location>
</feature>
<protein>
    <submittedName>
        <fullName evidence="3">Sec7 domain-containing protein</fullName>
    </submittedName>
</protein>
<dbReference type="GO" id="GO:0032012">
    <property type="term" value="P:regulation of ARF protein signal transduction"/>
    <property type="evidence" value="ECO:0007669"/>
    <property type="project" value="InterPro"/>
</dbReference>
<evidence type="ECO:0000259" key="2">
    <source>
        <dbReference type="PROSITE" id="PS50190"/>
    </source>
</evidence>
<evidence type="ECO:0000256" key="1">
    <source>
        <dbReference type="SAM" id="MobiDB-lite"/>
    </source>
</evidence>
<dbReference type="CDD" id="cd00171">
    <property type="entry name" value="Sec7"/>
    <property type="match status" value="1"/>
</dbReference>
<evidence type="ECO:0000313" key="4">
    <source>
        <dbReference type="Proteomes" id="UP001230504"/>
    </source>
</evidence>
<dbReference type="InterPro" id="IPR023394">
    <property type="entry name" value="Sec7_C_sf"/>
</dbReference>
<dbReference type="InterPro" id="IPR000904">
    <property type="entry name" value="Sec7_dom"/>
</dbReference>
<dbReference type="GO" id="GO:0005794">
    <property type="term" value="C:Golgi apparatus"/>
    <property type="evidence" value="ECO:0007669"/>
    <property type="project" value="UniProtKB-ARBA"/>
</dbReference>
<dbReference type="EMBL" id="JAHLJV010000012">
    <property type="protein sequence ID" value="KAK1596254.1"/>
    <property type="molecule type" value="Genomic_DNA"/>
</dbReference>
<organism evidence="3 4">
    <name type="scientific">Colletotrichum navitas</name>
    <dbReference type="NCBI Taxonomy" id="681940"/>
    <lineage>
        <taxon>Eukaryota</taxon>
        <taxon>Fungi</taxon>
        <taxon>Dikarya</taxon>
        <taxon>Ascomycota</taxon>
        <taxon>Pezizomycotina</taxon>
        <taxon>Sordariomycetes</taxon>
        <taxon>Hypocreomycetidae</taxon>
        <taxon>Glomerellales</taxon>
        <taxon>Glomerellaceae</taxon>
        <taxon>Colletotrichum</taxon>
        <taxon>Colletotrichum graminicola species complex</taxon>
    </lineage>
</organism>
<dbReference type="SMART" id="SM00222">
    <property type="entry name" value="Sec7"/>
    <property type="match status" value="1"/>
</dbReference>
<dbReference type="InterPro" id="IPR035999">
    <property type="entry name" value="Sec7_dom_sf"/>
</dbReference>
<dbReference type="Gene3D" id="1.10.1000.11">
    <property type="entry name" value="Arf Nucleotide-binding Site Opener,domain 2"/>
    <property type="match status" value="1"/>
</dbReference>
<dbReference type="GO" id="GO:0016192">
    <property type="term" value="P:vesicle-mediated transport"/>
    <property type="evidence" value="ECO:0007669"/>
    <property type="project" value="UniProtKB-ARBA"/>
</dbReference>
<dbReference type="Pfam" id="PF23325">
    <property type="entry name" value="TPR_28"/>
    <property type="match status" value="1"/>
</dbReference>
<dbReference type="SUPFAM" id="SSF48425">
    <property type="entry name" value="Sec7 domain"/>
    <property type="match status" value="1"/>
</dbReference>
<feature type="domain" description="SEC7" evidence="2">
    <location>
        <begin position="657"/>
        <end position="847"/>
    </location>
</feature>
<dbReference type="PROSITE" id="PS50190">
    <property type="entry name" value="SEC7"/>
    <property type="match status" value="1"/>
</dbReference>
<dbReference type="GeneID" id="85438295"/>
<feature type="region of interest" description="Disordered" evidence="1">
    <location>
        <begin position="76"/>
        <end position="101"/>
    </location>
</feature>
<dbReference type="PANTHER" id="PTHR10663:SF388">
    <property type="entry name" value="GOLGI-SPECIFIC BREFELDIN A-RESISTANCE GUANINE NUCLEOTIDE EXCHANGE FACTOR 1"/>
    <property type="match status" value="1"/>
</dbReference>
<evidence type="ECO:0000313" key="3">
    <source>
        <dbReference type="EMBL" id="KAK1596254.1"/>
    </source>
</evidence>
<comment type="caution">
    <text evidence="3">The sequence shown here is derived from an EMBL/GenBank/DDBJ whole genome shotgun (WGS) entry which is preliminary data.</text>
</comment>